<dbReference type="GeneID" id="82890469"/>
<gene>
    <name evidence="4 5" type="primary">kdsB</name>
    <name evidence="5" type="ORF">NQ491_02005</name>
</gene>
<keyword evidence="6" id="KW-1185">Reference proteome</keyword>
<accession>A0ABY5V1R2</accession>
<comment type="function">
    <text evidence="4">Activates KDO (a required 8-carbon sugar) for incorporation into bacterial lipopolysaccharide in Gram-negative bacteria.</text>
</comment>
<proteinExistence type="inferred from homology"/>
<evidence type="ECO:0000256" key="4">
    <source>
        <dbReference type="HAMAP-Rule" id="MF_00057"/>
    </source>
</evidence>
<dbReference type="HAMAP" id="MF_00057">
    <property type="entry name" value="KdsB"/>
    <property type="match status" value="1"/>
</dbReference>
<dbReference type="PANTHER" id="PTHR42866">
    <property type="entry name" value="3-DEOXY-MANNO-OCTULOSONATE CYTIDYLYLTRANSFERASE"/>
    <property type="match status" value="1"/>
</dbReference>
<dbReference type="NCBIfam" id="NF003952">
    <property type="entry name" value="PRK05450.1-5"/>
    <property type="match status" value="1"/>
</dbReference>
<organism evidence="5 6">
    <name type="scientific">Alistipes ihumii AP11</name>
    <dbReference type="NCBI Taxonomy" id="1211813"/>
    <lineage>
        <taxon>Bacteria</taxon>
        <taxon>Pseudomonadati</taxon>
        <taxon>Bacteroidota</taxon>
        <taxon>Bacteroidia</taxon>
        <taxon>Bacteroidales</taxon>
        <taxon>Rikenellaceae</taxon>
        <taxon>Alistipes</taxon>
    </lineage>
</organism>
<dbReference type="SUPFAM" id="SSF53448">
    <property type="entry name" value="Nucleotide-diphospho-sugar transferases"/>
    <property type="match status" value="1"/>
</dbReference>
<dbReference type="NCBIfam" id="TIGR00466">
    <property type="entry name" value="kdsB"/>
    <property type="match status" value="1"/>
</dbReference>
<dbReference type="Gene3D" id="3.90.550.10">
    <property type="entry name" value="Spore Coat Polysaccharide Biosynthesis Protein SpsA, Chain A"/>
    <property type="match status" value="1"/>
</dbReference>
<protein>
    <recommendedName>
        <fullName evidence="4">3-deoxy-manno-octulosonate cytidylyltransferase</fullName>
        <ecNumber evidence="4">2.7.7.38</ecNumber>
    </recommendedName>
    <alternativeName>
        <fullName evidence="4">CMP-2-keto-3-deoxyoctulosonic acid synthase</fullName>
        <shortName evidence="4">CKS</shortName>
        <shortName evidence="4">CMP-KDO synthase</shortName>
    </alternativeName>
</protein>
<dbReference type="NCBIfam" id="NF009905">
    <property type="entry name" value="PRK13368.1"/>
    <property type="match status" value="1"/>
</dbReference>
<sequence length="252" mass="28205">MKFLALIPARYASTRFPGKPLADLGGKPMIRHVYEKARAFFDTCYVATDDERIERAVAGFGGRAIMTSTDHRSGTDRCREALDKAEVLCGERFDIVVNIQGDEPFVSGEQLSLISGCFDEPSTQIATLVKAFAPHEDIFNSNSPKVVLSADGHALYFSRSAIPFLRGVEPSQWQSSHTYYKHIGLYAYRSDVLRKITALPQGILERCESLEQLRWLENGYRIRTAVTMTESLAIDTPQDLQAAVDYMLGRTK</sequence>
<dbReference type="PANTHER" id="PTHR42866:SF2">
    <property type="entry name" value="3-DEOXY-MANNO-OCTULOSONATE CYTIDYLYLTRANSFERASE, MITOCHONDRIAL"/>
    <property type="match status" value="1"/>
</dbReference>
<evidence type="ECO:0000256" key="3">
    <source>
        <dbReference type="ARBA" id="ARBA00022985"/>
    </source>
</evidence>
<evidence type="ECO:0000256" key="2">
    <source>
        <dbReference type="ARBA" id="ARBA00022695"/>
    </source>
</evidence>
<dbReference type="InterPro" id="IPR004528">
    <property type="entry name" value="KdsB"/>
</dbReference>
<dbReference type="EC" id="2.7.7.38" evidence="4"/>
<dbReference type="Proteomes" id="UP001059295">
    <property type="component" value="Chromosome"/>
</dbReference>
<dbReference type="NCBIfam" id="NF003950">
    <property type="entry name" value="PRK05450.1-3"/>
    <property type="match status" value="1"/>
</dbReference>
<dbReference type="Pfam" id="PF02348">
    <property type="entry name" value="CTP_transf_3"/>
    <property type="match status" value="1"/>
</dbReference>
<comment type="subcellular location">
    <subcellularLocation>
        <location evidence="4">Cytoplasm</location>
    </subcellularLocation>
</comment>
<dbReference type="InterPro" id="IPR029044">
    <property type="entry name" value="Nucleotide-diphossugar_trans"/>
</dbReference>
<comment type="catalytic activity">
    <reaction evidence="4">
        <text>3-deoxy-alpha-D-manno-oct-2-ulosonate + CTP = CMP-3-deoxy-beta-D-manno-octulosonate + diphosphate</text>
        <dbReference type="Rhea" id="RHEA:23448"/>
        <dbReference type="ChEBI" id="CHEBI:33019"/>
        <dbReference type="ChEBI" id="CHEBI:37563"/>
        <dbReference type="ChEBI" id="CHEBI:85986"/>
        <dbReference type="ChEBI" id="CHEBI:85987"/>
        <dbReference type="EC" id="2.7.7.38"/>
    </reaction>
</comment>
<keyword evidence="2 4" id="KW-0548">Nucleotidyltransferase</keyword>
<reference evidence="5" key="1">
    <citation type="journal article" date="2022" name="Cell">
        <title>Design, construction, and in vivo augmentation of a complex gut microbiome.</title>
        <authorList>
            <person name="Cheng A.G."/>
            <person name="Ho P.Y."/>
            <person name="Aranda-Diaz A."/>
            <person name="Jain S."/>
            <person name="Yu F.B."/>
            <person name="Meng X."/>
            <person name="Wang M."/>
            <person name="Iakiviak M."/>
            <person name="Nagashima K."/>
            <person name="Zhao A."/>
            <person name="Murugkar P."/>
            <person name="Patil A."/>
            <person name="Atabakhsh K."/>
            <person name="Weakley A."/>
            <person name="Yan J."/>
            <person name="Brumbaugh A.R."/>
            <person name="Higginbottom S."/>
            <person name="Dimas A."/>
            <person name="Shiver A.L."/>
            <person name="Deutschbauer A."/>
            <person name="Neff N."/>
            <person name="Sonnenburg J.L."/>
            <person name="Huang K.C."/>
            <person name="Fischbach M.A."/>
        </authorList>
    </citation>
    <scope>NUCLEOTIDE SEQUENCE</scope>
    <source>
        <strain evidence="5">AP11</strain>
    </source>
</reference>
<comment type="similarity">
    <text evidence="4">Belongs to the KdsB family.</text>
</comment>
<evidence type="ECO:0000256" key="1">
    <source>
        <dbReference type="ARBA" id="ARBA00022679"/>
    </source>
</evidence>
<comment type="pathway">
    <text evidence="4">Nucleotide-sugar biosynthesis; CMP-3-deoxy-D-manno-octulosonate biosynthesis; CMP-3-deoxy-D-manno-octulosonate from 3-deoxy-D-manno-octulosonate and CTP: step 1/1.</text>
</comment>
<keyword evidence="3 4" id="KW-0448">Lipopolysaccharide biosynthesis</keyword>
<evidence type="ECO:0000313" key="5">
    <source>
        <dbReference type="EMBL" id="UWN57574.1"/>
    </source>
</evidence>
<dbReference type="GO" id="GO:0008690">
    <property type="term" value="F:3-deoxy-manno-octulosonate cytidylyltransferase activity"/>
    <property type="evidence" value="ECO:0007669"/>
    <property type="project" value="UniProtKB-EC"/>
</dbReference>
<dbReference type="InterPro" id="IPR003329">
    <property type="entry name" value="Cytidylyl_trans"/>
</dbReference>
<evidence type="ECO:0000313" key="6">
    <source>
        <dbReference type="Proteomes" id="UP001059295"/>
    </source>
</evidence>
<keyword evidence="1 4" id="KW-0808">Transferase</keyword>
<name>A0ABY5V1R2_9BACT</name>
<dbReference type="EMBL" id="CP102294">
    <property type="protein sequence ID" value="UWN57574.1"/>
    <property type="molecule type" value="Genomic_DNA"/>
</dbReference>
<dbReference type="CDD" id="cd02517">
    <property type="entry name" value="CMP-KDO-Synthetase"/>
    <property type="match status" value="1"/>
</dbReference>
<dbReference type="RefSeq" id="WP_019245019.1">
    <property type="nucleotide sequence ID" value="NZ_CAPH01000006.1"/>
</dbReference>
<keyword evidence="4" id="KW-0963">Cytoplasm</keyword>